<dbReference type="InterPro" id="IPR035994">
    <property type="entry name" value="Nucleoside_phosphorylase_sf"/>
</dbReference>
<dbReference type="SUPFAM" id="SSF52047">
    <property type="entry name" value="RNI-like"/>
    <property type="match status" value="1"/>
</dbReference>
<feature type="compositionally biased region" description="Polar residues" evidence="5">
    <location>
        <begin position="1"/>
        <end position="27"/>
    </location>
</feature>
<evidence type="ECO:0000313" key="7">
    <source>
        <dbReference type="EMBL" id="CAH3189765.1"/>
    </source>
</evidence>
<evidence type="ECO:0000256" key="3">
    <source>
        <dbReference type="ARBA" id="ARBA00022741"/>
    </source>
</evidence>
<comment type="caution">
    <text evidence="7">The sequence shown here is derived from an EMBL/GenBank/DDBJ whole genome shotgun (WGS) entry which is preliminary data.</text>
</comment>
<gene>
    <name evidence="7" type="ORF">PLOB_00044669</name>
</gene>
<sequence length="1052" mass="118123">GSKTLTSSEHSTSRSVGSDGNSPQLTTIFPEDTTSSSDESDGFVPQLTDSLPSCVNYTASNAKKPIRGPPELNKVLPSLADINTITKPSKDADLPDDVLLLTVKNYEFLACYSELKNPYRCYFDGLGYVYFSDVDRRQEKVTVALLKCFENSSGPGGSLVSVKNAATVLRPKAVISVGACSSLHPEKSKLADIVVSAKIATYASKVVINNQEQSTGMRSYVSKRFLDVIKNCADGWQAPLKNLADAQQVQVYTAAEFLSGPEQTTTKYIVSVFTAAFDCQIEWLIVKGIADYADGSQLASESWSSCASVMAASLVAHMLNEPCVFHSWPHYQGPQPQVLITYYDETLAAPFIERMKKHVRDVTDKPYRDLKSPFHNPGEGPRRDLKLDEVFTNLLVYKGRAKYDFSGDRVKQLNEYHKANESLRPTPPGDIFNAKELKILVVGRPGIGKTMFSTKILRNWASDNLFNETQKSQVDFKVACLIKLRMFNYRNQELNLREILDHSEYSTALSEELWNYIRHNPERVLLIFDGFDEYSGRTKINEDDIQYRNSEEERMPVYFLMKKMVEGKILTGATILTTTRPNAVSCMKSLQFDKTVEILGFSTEQVNNYVEKFTKEADKAETIKQHITSNLNLVAFCYVPVNCFIICCCLLELLGNTGFTSLPTRLTEIYSIAVRMFYFSDDDDQYRHNKTEGQQYFLKPFKELPSSVQNVFTRLGKIAFDGIKKGRLIFETREVNDLESNGLFHRLPDFRDRPLAEGRAQYCFLHLTVQEFLAAKYLVDTLSSEQLRDFVAAHIEVGAWKVVMQFVAGLLAEKEGQSTDIFSDFLPSKTSTEEVEIKMNEDLEERTETLTRWPDYGGDKHLVVTLFNCMYENKASDQEVQKKLAKIGCNALDFSQCNLSPLDCVALVHALKSVEGILDFDLNGSNLQSLGCIEIAKLLPGNQHNQGFCELKRLNIAYNHITDEAVKQLSTALTHTNCKVNSLNLGGNNITNEAVKHLSTALTHTNCKLNSLNLYNNIITDEGVKHLSTALTHTNCKLNSLNLYNNIITDEG</sequence>
<feature type="non-terminal residue" evidence="7">
    <location>
        <position position="1"/>
    </location>
</feature>
<feature type="non-terminal residue" evidence="7">
    <location>
        <position position="1052"/>
    </location>
</feature>
<dbReference type="InterPro" id="IPR027417">
    <property type="entry name" value="P-loop_NTPase"/>
</dbReference>
<accession>A0ABN8SHT9</accession>
<evidence type="ECO:0000259" key="6">
    <source>
        <dbReference type="PROSITE" id="PS50837"/>
    </source>
</evidence>
<dbReference type="SUPFAM" id="SSF52540">
    <property type="entry name" value="P-loop containing nucleoside triphosphate hydrolases"/>
    <property type="match status" value="1"/>
</dbReference>
<evidence type="ECO:0000256" key="4">
    <source>
        <dbReference type="ARBA" id="ARBA00022840"/>
    </source>
</evidence>
<evidence type="ECO:0000256" key="5">
    <source>
        <dbReference type="SAM" id="MobiDB-lite"/>
    </source>
</evidence>
<dbReference type="SUPFAM" id="SSF53167">
    <property type="entry name" value="Purine and uridine phosphorylases"/>
    <property type="match status" value="1"/>
</dbReference>
<dbReference type="InterPro" id="IPR007111">
    <property type="entry name" value="NACHT_NTPase"/>
</dbReference>
<evidence type="ECO:0000256" key="2">
    <source>
        <dbReference type="ARBA" id="ARBA00022737"/>
    </source>
</evidence>
<dbReference type="InterPro" id="IPR001611">
    <property type="entry name" value="Leu-rich_rpt"/>
</dbReference>
<dbReference type="Pfam" id="PF05729">
    <property type="entry name" value="NACHT"/>
    <property type="match status" value="1"/>
</dbReference>
<proteinExistence type="predicted"/>
<dbReference type="SMART" id="SM00368">
    <property type="entry name" value="LRR_RI"/>
    <property type="match status" value="4"/>
</dbReference>
<reference evidence="7 8" key="1">
    <citation type="submission" date="2022-05" db="EMBL/GenBank/DDBJ databases">
        <authorList>
            <consortium name="Genoscope - CEA"/>
            <person name="William W."/>
        </authorList>
    </citation>
    <scope>NUCLEOTIDE SEQUENCE [LARGE SCALE GENOMIC DNA]</scope>
</reference>
<feature type="domain" description="NACHT" evidence="6">
    <location>
        <begin position="437"/>
        <end position="583"/>
    </location>
</feature>
<organism evidence="7 8">
    <name type="scientific">Porites lobata</name>
    <dbReference type="NCBI Taxonomy" id="104759"/>
    <lineage>
        <taxon>Eukaryota</taxon>
        <taxon>Metazoa</taxon>
        <taxon>Cnidaria</taxon>
        <taxon>Anthozoa</taxon>
        <taxon>Hexacorallia</taxon>
        <taxon>Scleractinia</taxon>
        <taxon>Fungiina</taxon>
        <taxon>Poritidae</taxon>
        <taxon>Porites</taxon>
    </lineage>
</organism>
<dbReference type="InterPro" id="IPR051261">
    <property type="entry name" value="NLR"/>
</dbReference>
<dbReference type="Gene3D" id="3.80.10.10">
    <property type="entry name" value="Ribonuclease Inhibitor"/>
    <property type="match status" value="1"/>
</dbReference>
<dbReference type="Gene3D" id="3.40.50.300">
    <property type="entry name" value="P-loop containing nucleotide triphosphate hydrolases"/>
    <property type="match status" value="1"/>
</dbReference>
<keyword evidence="8" id="KW-1185">Reference proteome</keyword>
<keyword evidence="2" id="KW-0677">Repeat</keyword>
<name>A0ABN8SHT9_9CNID</name>
<dbReference type="EMBL" id="CALNXK010000761">
    <property type="protein sequence ID" value="CAH3189765.1"/>
    <property type="molecule type" value="Genomic_DNA"/>
</dbReference>
<dbReference type="PROSITE" id="PS50837">
    <property type="entry name" value="NACHT"/>
    <property type="match status" value="1"/>
</dbReference>
<protein>
    <recommendedName>
        <fullName evidence="6">NACHT domain-containing protein</fullName>
    </recommendedName>
</protein>
<dbReference type="InterPro" id="IPR032675">
    <property type="entry name" value="LRR_dom_sf"/>
</dbReference>
<feature type="region of interest" description="Disordered" evidence="5">
    <location>
        <begin position="1"/>
        <end position="46"/>
    </location>
</feature>
<keyword evidence="3" id="KW-0547">Nucleotide-binding</keyword>
<keyword evidence="1" id="KW-0433">Leucine-rich repeat</keyword>
<dbReference type="PANTHER" id="PTHR24106">
    <property type="entry name" value="NACHT, LRR AND CARD DOMAINS-CONTAINING"/>
    <property type="match status" value="1"/>
</dbReference>
<dbReference type="Proteomes" id="UP001159405">
    <property type="component" value="Unassembled WGS sequence"/>
</dbReference>
<dbReference type="Gene3D" id="3.40.50.1580">
    <property type="entry name" value="Nucleoside phosphorylase domain"/>
    <property type="match status" value="1"/>
</dbReference>
<keyword evidence="4" id="KW-0067">ATP-binding</keyword>
<dbReference type="Pfam" id="PF13516">
    <property type="entry name" value="LRR_6"/>
    <property type="match status" value="3"/>
</dbReference>
<evidence type="ECO:0000256" key="1">
    <source>
        <dbReference type="ARBA" id="ARBA00022614"/>
    </source>
</evidence>
<evidence type="ECO:0000313" key="8">
    <source>
        <dbReference type="Proteomes" id="UP001159405"/>
    </source>
</evidence>